<evidence type="ECO:0000313" key="2">
    <source>
        <dbReference type="EMBL" id="KKR05075.1"/>
    </source>
</evidence>
<dbReference type="SUPFAM" id="SSF52540">
    <property type="entry name" value="P-loop containing nucleoside triphosphate hydrolases"/>
    <property type="match status" value="1"/>
</dbReference>
<dbReference type="PIRSF" id="PIRSF009320">
    <property type="entry name" value="Nuc_binding_HP_1000"/>
    <property type="match status" value="1"/>
</dbReference>
<name>A0A0G0Q3S9_9BACT</name>
<dbReference type="InterPro" id="IPR027417">
    <property type="entry name" value="P-loop_NTPase"/>
</dbReference>
<dbReference type="InterPro" id="IPR050678">
    <property type="entry name" value="DNA_Partitioning_ATPase"/>
</dbReference>
<dbReference type="PANTHER" id="PTHR13696">
    <property type="entry name" value="P-LOOP CONTAINING NUCLEOSIDE TRIPHOSPHATE HYDROLASE"/>
    <property type="match status" value="1"/>
</dbReference>
<protein>
    <submittedName>
        <fullName evidence="2">Cobyrinic acid ac-diamide synthase</fullName>
    </submittedName>
</protein>
<gene>
    <name evidence="2" type="ORF">UT30_C0001G0034</name>
</gene>
<dbReference type="PANTHER" id="PTHR13696:SF52">
    <property type="entry name" value="PARA FAMILY PROTEIN CT_582"/>
    <property type="match status" value="1"/>
</dbReference>
<evidence type="ECO:0000313" key="3">
    <source>
        <dbReference type="Proteomes" id="UP000033935"/>
    </source>
</evidence>
<comment type="caution">
    <text evidence="2">The sequence shown here is derived from an EMBL/GenBank/DDBJ whole genome shotgun (WGS) entry which is preliminary data.</text>
</comment>
<dbReference type="EMBL" id="LBWG01000001">
    <property type="protein sequence ID" value="KKR05075.1"/>
    <property type="molecule type" value="Genomic_DNA"/>
</dbReference>
<proteinExistence type="predicted"/>
<evidence type="ECO:0000259" key="1">
    <source>
        <dbReference type="Pfam" id="PF13614"/>
    </source>
</evidence>
<reference evidence="2 3" key="1">
    <citation type="journal article" date="2015" name="Nature">
        <title>rRNA introns, odd ribosomes, and small enigmatic genomes across a large radiation of phyla.</title>
        <authorList>
            <person name="Brown C.T."/>
            <person name="Hug L.A."/>
            <person name="Thomas B.C."/>
            <person name="Sharon I."/>
            <person name="Castelle C.J."/>
            <person name="Singh A."/>
            <person name="Wilkins M.J."/>
            <person name="Williams K.H."/>
            <person name="Banfield J.F."/>
        </authorList>
    </citation>
    <scope>NUCLEOTIDE SEQUENCE [LARGE SCALE GENOMIC DNA]</scope>
</reference>
<accession>A0A0G0Q3S9</accession>
<dbReference type="FunFam" id="3.40.50.300:FF:000285">
    <property type="entry name" value="Sporulation initiation inhibitor Soj"/>
    <property type="match status" value="1"/>
</dbReference>
<dbReference type="Proteomes" id="UP000033935">
    <property type="component" value="Unassembled WGS sequence"/>
</dbReference>
<dbReference type="CDD" id="cd02042">
    <property type="entry name" value="ParAB_family"/>
    <property type="match status" value="1"/>
</dbReference>
<sequence length="257" mass="28118">MAHIISVVNQKGGVGKTTTTLNLAAFLADAGKFVLLVDLDPQANATSGVGIDYKTLSAGVYEGLVGSHGVRQLIHPTEHAGLKILPATQALAGASVELVNAQEREHFLRKALLEVRNDYDYIFIDNPPSLGMLTINGLVASDSVLIPVQAEYFALEGLSQLLNTVNLVRDSLKPSLDIMGAIITMYDGRTRLSKEVLEELYRYFPDKIFRSVIPRSVRLAEAPSFGKTILSYDPSSKAAKAYERLTKEFLLREEGRL</sequence>
<dbReference type="PATRIC" id="fig|1618995.3.peg.36"/>
<dbReference type="InterPro" id="IPR025669">
    <property type="entry name" value="AAA_dom"/>
</dbReference>
<dbReference type="AlphaFoldDB" id="A0A0G0Q3S9"/>
<organism evidence="2 3">
    <name type="scientific">Candidatus Uhrbacteria bacterium GW2011_GWF2_39_13</name>
    <dbReference type="NCBI Taxonomy" id="1618995"/>
    <lineage>
        <taxon>Bacteria</taxon>
        <taxon>Candidatus Uhriibacteriota</taxon>
    </lineage>
</organism>
<dbReference type="Gene3D" id="3.40.50.300">
    <property type="entry name" value="P-loop containing nucleotide triphosphate hydrolases"/>
    <property type="match status" value="1"/>
</dbReference>
<dbReference type="Pfam" id="PF13614">
    <property type="entry name" value="AAA_31"/>
    <property type="match status" value="1"/>
</dbReference>
<feature type="domain" description="AAA" evidence="1">
    <location>
        <begin position="3"/>
        <end position="178"/>
    </location>
</feature>